<evidence type="ECO:0000313" key="9">
    <source>
        <dbReference type="RefSeq" id="XP_014672058.1"/>
    </source>
</evidence>
<comment type="catalytic activity">
    <reaction evidence="1">
        <text>GTP = 3',5'-cyclic GMP + diphosphate</text>
        <dbReference type="Rhea" id="RHEA:13665"/>
        <dbReference type="ChEBI" id="CHEBI:33019"/>
        <dbReference type="ChEBI" id="CHEBI:37565"/>
        <dbReference type="ChEBI" id="CHEBI:57746"/>
        <dbReference type="EC" id="4.6.1.2"/>
    </reaction>
</comment>
<gene>
    <name evidence="9" type="primary">LOC106812650</name>
</gene>
<organism evidence="8 9">
    <name type="scientific">Priapulus caudatus</name>
    <name type="common">Priapulid worm</name>
    <dbReference type="NCBI Taxonomy" id="37621"/>
    <lineage>
        <taxon>Eukaryota</taxon>
        <taxon>Metazoa</taxon>
        <taxon>Ecdysozoa</taxon>
        <taxon>Scalidophora</taxon>
        <taxon>Priapulida</taxon>
        <taxon>Priapulimorpha</taxon>
        <taxon>Priapulimorphida</taxon>
        <taxon>Priapulidae</taxon>
        <taxon>Priapulus</taxon>
    </lineage>
</organism>
<keyword evidence="5" id="KW-0141">cGMP biosynthesis</keyword>
<feature type="domain" description="Protein kinase" evidence="7">
    <location>
        <begin position="21"/>
        <end position="342"/>
    </location>
</feature>
<evidence type="ECO:0000256" key="1">
    <source>
        <dbReference type="ARBA" id="ARBA00001436"/>
    </source>
</evidence>
<dbReference type="Proteomes" id="UP000695022">
    <property type="component" value="Unplaced"/>
</dbReference>
<feature type="region of interest" description="Disordered" evidence="6">
    <location>
        <begin position="28"/>
        <end position="74"/>
    </location>
</feature>
<dbReference type="EC" id="4.6.1.2" evidence="2"/>
<dbReference type="Gene3D" id="1.10.510.10">
    <property type="entry name" value="Transferase(Phosphotransferase) domain 1"/>
    <property type="match status" value="1"/>
</dbReference>
<dbReference type="InterPro" id="IPR011009">
    <property type="entry name" value="Kinase-like_dom_sf"/>
</dbReference>
<dbReference type="InterPro" id="IPR000719">
    <property type="entry name" value="Prot_kinase_dom"/>
</dbReference>
<keyword evidence="8" id="KW-1185">Reference proteome</keyword>
<dbReference type="SUPFAM" id="SSF56112">
    <property type="entry name" value="Protein kinase-like (PK-like)"/>
    <property type="match status" value="1"/>
</dbReference>
<dbReference type="PANTHER" id="PTHR11920:SF502">
    <property type="entry name" value="GUANYLATE CYCLASE"/>
    <property type="match status" value="1"/>
</dbReference>
<feature type="compositionally biased region" description="Low complexity" evidence="6">
    <location>
        <begin position="53"/>
        <end position="69"/>
    </location>
</feature>
<evidence type="ECO:0000256" key="3">
    <source>
        <dbReference type="ARBA" id="ARBA00022741"/>
    </source>
</evidence>
<sequence>MVASKTIYETHLKSGSWKLDYDEIEQLSTGKHSKKKLPGSKPSMKSGSDKEAAGISGDASKSSGSQSKSMPTSNGQATYAKIGYYRGTMVAIKDVTKEHINVSRNVLKEFFTIRDLLHENVNPFIGACIEPPNIAIIWQYCHKGSIVDIIENDDVKLDNSFKLSMIADIARGMEYLHKSILHSHGNLKSTNCLVDNRWTVKITDYGLQSFLMGMGQKEEEDENYMFLRKQWTAPEILRENFPSPKGTQKGDVYSFAIITYEVCGRQPAFNFDNMVPRDAVNRVRNGEAKPFRPPLPDDEFVDISPKIKGLICNCWSENTEVRPTFTSIRKTLRDITGGDIIIIDMILSMMEKYSNNLEEIVDERTQQLNEEKLKTDKLLYRMLPA</sequence>
<accession>A0ABM1EIN7</accession>
<proteinExistence type="predicted"/>
<evidence type="ECO:0000259" key="7">
    <source>
        <dbReference type="PROSITE" id="PS50011"/>
    </source>
</evidence>
<protein>
    <recommendedName>
        <fullName evidence="2">guanylate cyclase</fullName>
        <ecNumber evidence="2">4.6.1.2</ecNumber>
    </recommendedName>
</protein>
<evidence type="ECO:0000256" key="4">
    <source>
        <dbReference type="ARBA" id="ARBA00023239"/>
    </source>
</evidence>
<evidence type="ECO:0000256" key="6">
    <source>
        <dbReference type="SAM" id="MobiDB-lite"/>
    </source>
</evidence>
<keyword evidence="3" id="KW-0547">Nucleotide-binding</keyword>
<dbReference type="SMART" id="SM00220">
    <property type="entry name" value="S_TKc"/>
    <property type="match status" value="1"/>
</dbReference>
<evidence type="ECO:0000256" key="2">
    <source>
        <dbReference type="ARBA" id="ARBA00012202"/>
    </source>
</evidence>
<evidence type="ECO:0000256" key="5">
    <source>
        <dbReference type="ARBA" id="ARBA00023293"/>
    </source>
</evidence>
<reference evidence="9" key="1">
    <citation type="submission" date="2025-08" db="UniProtKB">
        <authorList>
            <consortium name="RefSeq"/>
        </authorList>
    </citation>
    <scope>IDENTIFICATION</scope>
</reference>
<dbReference type="InterPro" id="IPR001245">
    <property type="entry name" value="Ser-Thr/Tyr_kinase_cat_dom"/>
</dbReference>
<dbReference type="InterPro" id="IPR050401">
    <property type="entry name" value="Cyclic_nucleotide_synthase"/>
</dbReference>
<dbReference type="PROSITE" id="PS50011">
    <property type="entry name" value="PROTEIN_KINASE_DOM"/>
    <property type="match status" value="1"/>
</dbReference>
<dbReference type="GeneID" id="106812650"/>
<dbReference type="PANTHER" id="PTHR11920">
    <property type="entry name" value="GUANYLYL CYCLASE"/>
    <property type="match status" value="1"/>
</dbReference>
<dbReference type="Gene3D" id="6.10.250.780">
    <property type="match status" value="1"/>
</dbReference>
<dbReference type="RefSeq" id="XP_014672058.1">
    <property type="nucleotide sequence ID" value="XM_014816572.1"/>
</dbReference>
<keyword evidence="4" id="KW-0456">Lyase</keyword>
<dbReference type="Pfam" id="PF07714">
    <property type="entry name" value="PK_Tyr_Ser-Thr"/>
    <property type="match status" value="1"/>
</dbReference>
<evidence type="ECO:0000313" key="8">
    <source>
        <dbReference type="Proteomes" id="UP000695022"/>
    </source>
</evidence>
<name>A0ABM1EIN7_PRICU</name>